<comment type="caution">
    <text evidence="1">The sequence shown here is derived from an EMBL/GenBank/DDBJ whole genome shotgun (WGS) entry which is preliminary data.</text>
</comment>
<organism evidence="1 2">
    <name type="scientific">Dreissena polymorpha</name>
    <name type="common">Zebra mussel</name>
    <name type="synonym">Mytilus polymorpha</name>
    <dbReference type="NCBI Taxonomy" id="45954"/>
    <lineage>
        <taxon>Eukaryota</taxon>
        <taxon>Metazoa</taxon>
        <taxon>Spiralia</taxon>
        <taxon>Lophotrochozoa</taxon>
        <taxon>Mollusca</taxon>
        <taxon>Bivalvia</taxon>
        <taxon>Autobranchia</taxon>
        <taxon>Heteroconchia</taxon>
        <taxon>Euheterodonta</taxon>
        <taxon>Imparidentia</taxon>
        <taxon>Neoheterodontei</taxon>
        <taxon>Myida</taxon>
        <taxon>Dreissenoidea</taxon>
        <taxon>Dreissenidae</taxon>
        <taxon>Dreissena</taxon>
    </lineage>
</organism>
<reference evidence="1" key="2">
    <citation type="submission" date="2020-11" db="EMBL/GenBank/DDBJ databases">
        <authorList>
            <person name="McCartney M.A."/>
            <person name="Auch B."/>
            <person name="Kono T."/>
            <person name="Mallez S."/>
            <person name="Becker A."/>
            <person name="Gohl D.M."/>
            <person name="Silverstein K.A.T."/>
            <person name="Koren S."/>
            <person name="Bechman K.B."/>
            <person name="Herman A."/>
            <person name="Abrahante J.E."/>
            <person name="Garbe J."/>
        </authorList>
    </citation>
    <scope>NUCLEOTIDE SEQUENCE</scope>
    <source>
        <strain evidence="1">Duluth1</strain>
        <tissue evidence="1">Whole animal</tissue>
    </source>
</reference>
<accession>A0A9D4E2A8</accession>
<keyword evidence="2" id="KW-1185">Reference proteome</keyword>
<dbReference type="AlphaFoldDB" id="A0A9D4E2A8"/>
<name>A0A9D4E2A8_DREPO</name>
<evidence type="ECO:0000313" key="1">
    <source>
        <dbReference type="EMBL" id="KAH3770715.1"/>
    </source>
</evidence>
<sequence>MLPSKLRELVYSLATCTHTIDSKLEFGCASSIDPPERIPVQEYIPFQQELAARKKCCNETIPNI</sequence>
<gene>
    <name evidence="1" type="ORF">DPMN_172008</name>
</gene>
<evidence type="ECO:0000313" key="2">
    <source>
        <dbReference type="Proteomes" id="UP000828390"/>
    </source>
</evidence>
<protein>
    <submittedName>
        <fullName evidence="1">Uncharacterized protein</fullName>
    </submittedName>
</protein>
<dbReference type="Proteomes" id="UP000828390">
    <property type="component" value="Unassembled WGS sequence"/>
</dbReference>
<dbReference type="EMBL" id="JAIWYP010000009">
    <property type="protein sequence ID" value="KAH3770715.1"/>
    <property type="molecule type" value="Genomic_DNA"/>
</dbReference>
<reference evidence="1" key="1">
    <citation type="journal article" date="2019" name="bioRxiv">
        <title>The Genome of the Zebra Mussel, Dreissena polymorpha: A Resource for Invasive Species Research.</title>
        <authorList>
            <person name="McCartney M.A."/>
            <person name="Auch B."/>
            <person name="Kono T."/>
            <person name="Mallez S."/>
            <person name="Zhang Y."/>
            <person name="Obille A."/>
            <person name="Becker A."/>
            <person name="Abrahante J.E."/>
            <person name="Garbe J."/>
            <person name="Badalamenti J.P."/>
            <person name="Herman A."/>
            <person name="Mangelson H."/>
            <person name="Liachko I."/>
            <person name="Sullivan S."/>
            <person name="Sone E.D."/>
            <person name="Koren S."/>
            <person name="Silverstein K.A.T."/>
            <person name="Beckman K.B."/>
            <person name="Gohl D.M."/>
        </authorList>
    </citation>
    <scope>NUCLEOTIDE SEQUENCE</scope>
    <source>
        <strain evidence="1">Duluth1</strain>
        <tissue evidence="1">Whole animal</tissue>
    </source>
</reference>
<proteinExistence type="predicted"/>